<dbReference type="GO" id="GO:0045893">
    <property type="term" value="P:positive regulation of DNA-templated transcription"/>
    <property type="evidence" value="ECO:0007669"/>
    <property type="project" value="TreeGrafter"/>
</dbReference>
<feature type="chain" id="PRO_5040876938" evidence="2">
    <location>
        <begin position="23"/>
        <end position="535"/>
    </location>
</feature>
<evidence type="ECO:0000256" key="2">
    <source>
        <dbReference type="SAM" id="SignalP"/>
    </source>
</evidence>
<dbReference type="InterPro" id="IPR030392">
    <property type="entry name" value="S74_ICA"/>
</dbReference>
<sequence length="535" mass="56161">MSKHLSSLIALAILLGTQHSSAQNTSPYWSLAGNSNASSTTSKLGTTNAIPLRLFTNNATRVYINTSGNVGIGTTSPAQKLHVAGNTYITGNVGIGTNTLTSKLNVQTSGSTLGISINNPGTSYGLYVNSTAGGTSVAGVSTFMGVSGSGNSYGVYGSGNTYGVFGTASTYAVYGAGTTYGVYGTGGTGVYGSGNTYGVRGNSTNNYGVYGTGYTGVYGAGGTYGVIGSGSSYGVYGSGSTYGVYGYSVNGTGVYGYSINYQGGHFHSANNYGLWAKTERTDKNWAGVFEGNVYTFGAYQTSDKNLKTNIEDLGDALSVIEKLKPKSYEFRHDGKLANLNLPQGKHYGILAQELEEVLPNLVMEVENELSTPIQAGSNAVLPSSPDAQTPTTPAPQRETAEKITIKAVNYTELIPIMVKAMQEQQQRIEQLEQLVYKLSGGQDINTFLSSAQLGEVSPNPVRGSATIQYSVPEGMNKVQLLITDALGRSVRQIPLNTSGFGVVNIDASSLASGVYNCSLIVNYKTIHTRKMNVVK</sequence>
<protein>
    <submittedName>
        <fullName evidence="4">Tail fiber domain-containing protein</fullName>
    </submittedName>
</protein>
<evidence type="ECO:0000313" key="5">
    <source>
        <dbReference type="Proteomes" id="UP001155483"/>
    </source>
</evidence>
<evidence type="ECO:0000256" key="1">
    <source>
        <dbReference type="SAM" id="MobiDB-lite"/>
    </source>
</evidence>
<reference evidence="4" key="1">
    <citation type="submission" date="2022-09" db="EMBL/GenBank/DDBJ databases">
        <authorList>
            <person name="Yuan C."/>
            <person name="Ke Z."/>
        </authorList>
    </citation>
    <scope>NUCLEOTIDE SEQUENCE</scope>
    <source>
        <strain evidence="4">LB-8</strain>
    </source>
</reference>
<dbReference type="InterPro" id="IPR051577">
    <property type="entry name" value="MRF-like"/>
</dbReference>
<evidence type="ECO:0000313" key="4">
    <source>
        <dbReference type="EMBL" id="MCU7549935.1"/>
    </source>
</evidence>
<organism evidence="4 5">
    <name type="scientific">Paraflavisolibacter caeni</name>
    <dbReference type="NCBI Taxonomy" id="2982496"/>
    <lineage>
        <taxon>Bacteria</taxon>
        <taxon>Pseudomonadati</taxon>
        <taxon>Bacteroidota</taxon>
        <taxon>Chitinophagia</taxon>
        <taxon>Chitinophagales</taxon>
        <taxon>Chitinophagaceae</taxon>
        <taxon>Paraflavisolibacter</taxon>
    </lineage>
</organism>
<comment type="caution">
    <text evidence="4">The sequence shown here is derived from an EMBL/GenBank/DDBJ whole genome shotgun (WGS) entry which is preliminary data.</text>
</comment>
<reference evidence="4" key="2">
    <citation type="submission" date="2023-04" db="EMBL/GenBank/DDBJ databases">
        <title>Paracnuella aquatica gen. nov., sp. nov., a member of the family Chitinophagaceae isolated from a hot spring.</title>
        <authorList>
            <person name="Wang C."/>
        </authorList>
    </citation>
    <scope>NUCLEOTIDE SEQUENCE</scope>
    <source>
        <strain evidence="4">LB-8</strain>
    </source>
</reference>
<dbReference type="PANTHER" id="PTHR13029:SF18">
    <property type="entry name" value="MYELIN REGULATORY FACTOR HOMOLOG 1"/>
    <property type="match status" value="1"/>
</dbReference>
<accession>A0A9X3B812</accession>
<dbReference type="AlphaFoldDB" id="A0A9X3B812"/>
<dbReference type="GO" id="GO:0043565">
    <property type="term" value="F:sequence-specific DNA binding"/>
    <property type="evidence" value="ECO:0007669"/>
    <property type="project" value="TreeGrafter"/>
</dbReference>
<dbReference type="InterPro" id="IPR036388">
    <property type="entry name" value="WH-like_DNA-bd_sf"/>
</dbReference>
<dbReference type="GO" id="GO:0016540">
    <property type="term" value="P:protein autoprocessing"/>
    <property type="evidence" value="ECO:0007669"/>
    <property type="project" value="TreeGrafter"/>
</dbReference>
<proteinExistence type="predicted"/>
<dbReference type="Pfam" id="PF18962">
    <property type="entry name" value="Por_Secre_tail"/>
    <property type="match status" value="1"/>
</dbReference>
<feature type="domain" description="Peptidase S74" evidence="3">
    <location>
        <begin position="302"/>
        <end position="435"/>
    </location>
</feature>
<dbReference type="GO" id="GO:0003700">
    <property type="term" value="F:DNA-binding transcription factor activity"/>
    <property type="evidence" value="ECO:0007669"/>
    <property type="project" value="TreeGrafter"/>
</dbReference>
<dbReference type="Gene3D" id="1.10.10.10">
    <property type="entry name" value="Winged helix-like DNA-binding domain superfamily/Winged helix DNA-binding domain"/>
    <property type="match status" value="1"/>
</dbReference>
<dbReference type="PANTHER" id="PTHR13029">
    <property type="match status" value="1"/>
</dbReference>
<name>A0A9X3B812_9BACT</name>
<keyword evidence="2" id="KW-0732">Signal</keyword>
<dbReference type="EMBL" id="JAOTIF010000008">
    <property type="protein sequence ID" value="MCU7549935.1"/>
    <property type="molecule type" value="Genomic_DNA"/>
</dbReference>
<dbReference type="Proteomes" id="UP001155483">
    <property type="component" value="Unassembled WGS sequence"/>
</dbReference>
<dbReference type="RefSeq" id="WP_279297374.1">
    <property type="nucleotide sequence ID" value="NZ_JAOTIF010000008.1"/>
</dbReference>
<dbReference type="Pfam" id="PF13884">
    <property type="entry name" value="Peptidase_S74"/>
    <property type="match status" value="1"/>
</dbReference>
<feature type="signal peptide" evidence="2">
    <location>
        <begin position="1"/>
        <end position="22"/>
    </location>
</feature>
<evidence type="ECO:0000259" key="3">
    <source>
        <dbReference type="PROSITE" id="PS51688"/>
    </source>
</evidence>
<gene>
    <name evidence="4" type="ORF">OCK74_12455</name>
</gene>
<keyword evidence="5" id="KW-1185">Reference proteome</keyword>
<feature type="region of interest" description="Disordered" evidence="1">
    <location>
        <begin position="375"/>
        <end position="398"/>
    </location>
</feature>
<dbReference type="PROSITE" id="PS51688">
    <property type="entry name" value="ICA"/>
    <property type="match status" value="1"/>
</dbReference>
<dbReference type="InterPro" id="IPR026444">
    <property type="entry name" value="Secre_tail"/>
</dbReference>
<feature type="compositionally biased region" description="Low complexity" evidence="1">
    <location>
        <begin position="382"/>
        <end position="396"/>
    </location>
</feature>